<dbReference type="CAZy" id="GT26">
    <property type="family name" value="Glycosyltransferase Family 26"/>
</dbReference>
<name>B7JZC0_RIPO1</name>
<keyword evidence="4" id="KW-1185">Reference proteome</keyword>
<proteinExistence type="predicted"/>
<evidence type="ECO:0000256" key="2">
    <source>
        <dbReference type="ARBA" id="ARBA00022679"/>
    </source>
</evidence>
<gene>
    <name evidence="3" type="ordered locus">PCC8801_3363</name>
</gene>
<evidence type="ECO:0000256" key="1">
    <source>
        <dbReference type="ARBA" id="ARBA00022676"/>
    </source>
</evidence>
<dbReference type="KEGG" id="cyp:PCC8801_3363"/>
<dbReference type="GO" id="GO:0016758">
    <property type="term" value="F:hexosyltransferase activity"/>
    <property type="evidence" value="ECO:0007669"/>
    <property type="project" value="TreeGrafter"/>
</dbReference>
<accession>B7JZC0</accession>
<protein>
    <submittedName>
        <fullName evidence="3">Glycosyl transferase, WecB/TagA/CpsF family</fullName>
    </submittedName>
</protein>
<dbReference type="NCBIfam" id="TIGR00696">
    <property type="entry name" value="wecG_tagA_cpsF"/>
    <property type="match status" value="1"/>
</dbReference>
<dbReference type="InterPro" id="IPR004629">
    <property type="entry name" value="WecG_TagA_CpsF"/>
</dbReference>
<dbReference type="STRING" id="41431.PCC8801_3363"/>
<dbReference type="CDD" id="cd06533">
    <property type="entry name" value="Glyco_transf_WecG_TagA"/>
    <property type="match status" value="1"/>
</dbReference>
<dbReference type="PANTHER" id="PTHR34136:SF1">
    <property type="entry name" value="UDP-N-ACETYL-D-MANNOSAMINURONIC ACID TRANSFERASE"/>
    <property type="match status" value="1"/>
</dbReference>
<keyword evidence="1" id="KW-0328">Glycosyltransferase</keyword>
<organism evidence="3 4">
    <name type="scientific">Rippkaea orientalis (strain PCC 8801 / RF-1)</name>
    <name type="common">Cyanothece sp. (strain PCC 8801)</name>
    <dbReference type="NCBI Taxonomy" id="41431"/>
    <lineage>
        <taxon>Bacteria</taxon>
        <taxon>Bacillati</taxon>
        <taxon>Cyanobacteriota</taxon>
        <taxon>Cyanophyceae</taxon>
        <taxon>Oscillatoriophycideae</taxon>
        <taxon>Chroococcales</taxon>
        <taxon>Aphanothecaceae</taxon>
        <taxon>Rippkaea</taxon>
        <taxon>Rippkaea orientalis</taxon>
    </lineage>
</organism>
<reference evidence="4" key="1">
    <citation type="journal article" date="2011" name="MBio">
        <title>Novel metabolic attributes of the genus Cyanothece, comprising a group of unicellular nitrogen-fixing Cyanobacteria.</title>
        <authorList>
            <person name="Bandyopadhyay A."/>
            <person name="Elvitigala T."/>
            <person name="Welsh E."/>
            <person name="Stockel J."/>
            <person name="Liberton M."/>
            <person name="Min H."/>
            <person name="Sherman L.A."/>
            <person name="Pakrasi H.B."/>
        </authorList>
    </citation>
    <scope>NUCLEOTIDE SEQUENCE [LARGE SCALE GENOMIC DNA]</scope>
    <source>
        <strain evidence="4">PCC 8801</strain>
    </source>
</reference>
<dbReference type="PANTHER" id="PTHR34136">
    <property type="match status" value="1"/>
</dbReference>
<dbReference type="OrthoDB" id="9771846at2"/>
<dbReference type="eggNOG" id="COG1922">
    <property type="taxonomic scope" value="Bacteria"/>
</dbReference>
<evidence type="ECO:0000313" key="4">
    <source>
        <dbReference type="Proteomes" id="UP000008204"/>
    </source>
</evidence>
<dbReference type="AlphaFoldDB" id="B7JZC0"/>
<evidence type="ECO:0000313" key="3">
    <source>
        <dbReference type="EMBL" id="ACK67331.1"/>
    </source>
</evidence>
<dbReference type="EMBL" id="CP001287">
    <property type="protein sequence ID" value="ACK67331.1"/>
    <property type="molecule type" value="Genomic_DNA"/>
</dbReference>
<sequence length="271" mass="30929">MVGIAHPTIVIKLMSNFLPTLDHRQIIQTRIDATSYHDACDRIEQWAINKTSCYIVAANVHVVMMGYWTPDYQTLLNQAALVTPDGMPLVWGLRLLGIKQQQRVYGPDLMLAWCDRAAQRGIPLFFYGGTTAMLKKLEENLTKRFSGLIISGSYAPPFRPLTQEEETRDRQMIEASGAQVVFVGLGCPKQEYWMARQQGKLSAVMIGVGAAFSFHSGEVSQSPRWMMKLGLEWLYRLTREPKRLWRRYLVNNPCFVVLFLLQLIRTGVSRD</sequence>
<dbReference type="Pfam" id="PF03808">
    <property type="entry name" value="Glyco_tran_WecG"/>
    <property type="match status" value="1"/>
</dbReference>
<dbReference type="Proteomes" id="UP000008204">
    <property type="component" value="Chromosome"/>
</dbReference>
<dbReference type="HOGENOM" id="CLU_063203_2_0_3"/>
<keyword evidence="2 3" id="KW-0808">Transferase</keyword>